<evidence type="ECO:0000313" key="5">
    <source>
        <dbReference type="Proteomes" id="UP000187526"/>
    </source>
</evidence>
<dbReference type="InterPro" id="IPR051257">
    <property type="entry name" value="Diverse_CBS-Domain"/>
</dbReference>
<dbReference type="Pfam" id="PF00571">
    <property type="entry name" value="CBS"/>
    <property type="match status" value="2"/>
</dbReference>
<keyword evidence="4" id="KW-0808">Transferase</keyword>
<dbReference type="CDD" id="cd04623">
    <property type="entry name" value="CBS_pair_bac_euk"/>
    <property type="match status" value="1"/>
</dbReference>
<feature type="domain" description="CBS" evidence="3">
    <location>
        <begin position="9"/>
        <end position="66"/>
    </location>
</feature>
<accession>A0A1R1I2P0</accession>
<gene>
    <name evidence="4" type="ORF">BJN45_11455</name>
</gene>
<sequence length="143" mass="15832">MKTLKQLLADKPKTLAVIAPDDTVYQALCVMAEHNVGALLVLQGGQLVGIFSERDYARKQIRNNRSSKETPVRDLMSARVAYVGLNASLEECMSLMTEKRFRHLPVLDDAGQVLGILSIGDLVKETISAQKFLITELERYIAG</sequence>
<dbReference type="InterPro" id="IPR044725">
    <property type="entry name" value="CBSX3_CBS_dom"/>
</dbReference>
<keyword evidence="4" id="KW-0418">Kinase</keyword>
<dbReference type="AlphaFoldDB" id="A0A1R1I2P0"/>
<dbReference type="Proteomes" id="UP000187526">
    <property type="component" value="Unassembled WGS sequence"/>
</dbReference>
<dbReference type="SUPFAM" id="SSF54631">
    <property type="entry name" value="CBS-domain pair"/>
    <property type="match status" value="1"/>
</dbReference>
<keyword evidence="5" id="KW-1185">Reference proteome</keyword>
<dbReference type="SMART" id="SM00116">
    <property type="entry name" value="CBS"/>
    <property type="match status" value="2"/>
</dbReference>
<evidence type="ECO:0000313" key="4">
    <source>
        <dbReference type="EMBL" id="OMG52874.1"/>
    </source>
</evidence>
<evidence type="ECO:0000256" key="1">
    <source>
        <dbReference type="ARBA" id="ARBA00023122"/>
    </source>
</evidence>
<proteinExistence type="predicted"/>
<evidence type="ECO:0000256" key="2">
    <source>
        <dbReference type="PROSITE-ProRule" id="PRU00703"/>
    </source>
</evidence>
<dbReference type="GO" id="GO:0016301">
    <property type="term" value="F:kinase activity"/>
    <property type="evidence" value="ECO:0007669"/>
    <property type="project" value="UniProtKB-KW"/>
</dbReference>
<comment type="caution">
    <text evidence="4">The sequence shown here is derived from an EMBL/GenBank/DDBJ whole genome shotgun (WGS) entry which is preliminary data.</text>
</comment>
<dbReference type="Gene3D" id="3.10.580.10">
    <property type="entry name" value="CBS-domain"/>
    <property type="match status" value="1"/>
</dbReference>
<dbReference type="STRING" id="418702.BJN45_11455"/>
<organism evidence="4 5">
    <name type="scientific">Azonexus hydrophilus</name>
    <dbReference type="NCBI Taxonomy" id="418702"/>
    <lineage>
        <taxon>Bacteria</taxon>
        <taxon>Pseudomonadati</taxon>
        <taxon>Pseudomonadota</taxon>
        <taxon>Betaproteobacteria</taxon>
        <taxon>Rhodocyclales</taxon>
        <taxon>Azonexaceae</taxon>
        <taxon>Azonexus</taxon>
    </lineage>
</organism>
<dbReference type="OrthoDB" id="9807125at2"/>
<name>A0A1R1I2P0_9RHOO</name>
<keyword evidence="1 2" id="KW-0129">CBS domain</keyword>
<reference evidence="4 5" key="1">
    <citation type="submission" date="2016-10" db="EMBL/GenBank/DDBJ databases">
        <title>Alkaliphiles isolated from bioreactors.</title>
        <authorList>
            <person name="Salah Z."/>
            <person name="Rout S.P."/>
            <person name="Humphreys P.N."/>
        </authorList>
    </citation>
    <scope>NUCLEOTIDE SEQUENCE [LARGE SCALE GENOMIC DNA]</scope>
    <source>
        <strain evidence="4 5">ZS02</strain>
    </source>
</reference>
<feature type="domain" description="CBS" evidence="3">
    <location>
        <begin position="76"/>
        <end position="132"/>
    </location>
</feature>
<dbReference type="RefSeq" id="WP_076095378.1">
    <property type="nucleotide sequence ID" value="NZ_MTHD01000004.1"/>
</dbReference>
<dbReference type="PANTHER" id="PTHR43080">
    <property type="entry name" value="CBS DOMAIN-CONTAINING PROTEIN CBSX3, MITOCHONDRIAL"/>
    <property type="match status" value="1"/>
</dbReference>
<dbReference type="EMBL" id="MTHD01000004">
    <property type="protein sequence ID" value="OMG52874.1"/>
    <property type="molecule type" value="Genomic_DNA"/>
</dbReference>
<dbReference type="InterPro" id="IPR046342">
    <property type="entry name" value="CBS_dom_sf"/>
</dbReference>
<dbReference type="PROSITE" id="PS51371">
    <property type="entry name" value="CBS"/>
    <property type="match status" value="2"/>
</dbReference>
<dbReference type="InterPro" id="IPR000644">
    <property type="entry name" value="CBS_dom"/>
</dbReference>
<protein>
    <submittedName>
        <fullName evidence="4">Histidine kinase</fullName>
    </submittedName>
</protein>
<dbReference type="PANTHER" id="PTHR43080:SF2">
    <property type="entry name" value="CBS DOMAIN-CONTAINING PROTEIN"/>
    <property type="match status" value="1"/>
</dbReference>
<evidence type="ECO:0000259" key="3">
    <source>
        <dbReference type="PROSITE" id="PS51371"/>
    </source>
</evidence>